<evidence type="ECO:0000256" key="3">
    <source>
        <dbReference type="ARBA" id="ARBA00022801"/>
    </source>
</evidence>
<reference evidence="5 6" key="1">
    <citation type="submission" date="2019-03" db="EMBL/GenBank/DDBJ databases">
        <title>Genomics of glacier-inhabiting Cryobacterium strains.</title>
        <authorList>
            <person name="Liu Q."/>
            <person name="Xin Y.-H."/>
        </authorList>
    </citation>
    <scope>NUCLEOTIDE SEQUENCE [LARGE SCALE GENOMIC DNA]</scope>
    <source>
        <strain evidence="5 6">Sr59</strain>
    </source>
</reference>
<protein>
    <submittedName>
        <fullName evidence="5">Glycoside hydrolase family 3 protein</fullName>
    </submittedName>
</protein>
<dbReference type="InterPro" id="IPR013783">
    <property type="entry name" value="Ig-like_fold"/>
</dbReference>
<dbReference type="GO" id="GO:0009044">
    <property type="term" value="F:xylan 1,4-beta-xylosidase activity"/>
    <property type="evidence" value="ECO:0007669"/>
    <property type="project" value="InterPro"/>
</dbReference>
<comment type="similarity">
    <text evidence="1">Belongs to the glycosyl hydrolase 3 family.</text>
</comment>
<dbReference type="InterPro" id="IPR008999">
    <property type="entry name" value="Actin-crosslinking"/>
</dbReference>
<dbReference type="InterPro" id="IPR002772">
    <property type="entry name" value="Glyco_hydro_3_C"/>
</dbReference>
<dbReference type="SUPFAM" id="SSF52279">
    <property type="entry name" value="Beta-D-glucan exohydrolase, C-terminal domain"/>
    <property type="match status" value="1"/>
</dbReference>
<dbReference type="SUPFAM" id="SSF51445">
    <property type="entry name" value="(Trans)glycosidases"/>
    <property type="match status" value="1"/>
</dbReference>
<dbReference type="GO" id="GO:0031222">
    <property type="term" value="P:arabinan catabolic process"/>
    <property type="evidence" value="ECO:0007669"/>
    <property type="project" value="TreeGrafter"/>
</dbReference>
<dbReference type="GO" id="GO:0046556">
    <property type="term" value="F:alpha-L-arabinofuranosidase activity"/>
    <property type="evidence" value="ECO:0007669"/>
    <property type="project" value="TreeGrafter"/>
</dbReference>
<gene>
    <name evidence="5" type="ORF">E3T61_10210</name>
</gene>
<keyword evidence="2" id="KW-0732">Signal</keyword>
<dbReference type="SUPFAM" id="SSF50405">
    <property type="entry name" value="Actin-crosslinking proteins"/>
    <property type="match status" value="1"/>
</dbReference>
<dbReference type="CDD" id="cd23343">
    <property type="entry name" value="beta-trefoil_FSCN_BglX-like"/>
    <property type="match status" value="1"/>
</dbReference>
<dbReference type="PANTHER" id="PTHR42721">
    <property type="entry name" value="SUGAR HYDROLASE-RELATED"/>
    <property type="match status" value="1"/>
</dbReference>
<sequence>MTHGTDAATALRLLDQLTVEEKLSLLHQANPAIERLGLAAFHTGTEALHGLSWLGEATQFPQAVGLAASWDLDLIRRVGEAVGTEVRGKHADSPEVSLNVWAPVVNPLRHPLWGRNEEGYSEDSLLTGRMGCAYSWGLRGTDPVRWRTVPTLKHFLGYNNEVDRSTTNSQLRQRVLHEYELPAYRPAIEEGAAGAAMLSYNLVNGRPAHVSDLVATHLRSWVADSAELLIVSDAAAPSNLFGSEEFFDGPVAAHAAALAAGVDSFTDNDTNAEPTISALRHALADGLINIGQVDAAVLRLLTARARTGEFDTEPHPYASVTADVIGSPAHIDLARQAVAAGTVLLKNDPTRGLPLLPLAPATRVAVLGPLADRVLTDWYSGSLIAPVSLSDGLADALGASGGSVTVASGSDLIALRDPRTGRYLTSGGATGGRVHAASDTVGDAQTFELTEWGHGHATLRNIASDRLVTRGPHGYLEDTATRVGGWVAQEALRLLRHDDGSVSVQHRGSGLWLHADLGNGSILAVPATEATADRFGLRVLRSGLAHAAAVAAEADTVIVTVGNDPHLGGRETEDRPVLALPGHQAELVSTVADANNNVVLLVISSYPFALGAAIEKAPAIVWSSHAGEQLGHGLADVLTGAVEPTGRLAQTWWAGEADLAGVLDYDIITSRSTYLYSTAEPDFPFGHGLGYARATVPAATLAESRLSWTGEAGPAHPVTVTVTVAGAADPGRPARAAVATVQLYVSAPAHRLPFPRRRLAGFGRVRVAAGESAELTITLDPAALTVWDVTTGRLIVESGDYEVLVGQSAEAIEHTLVLHVDGATVAPRDPVAGFGADSFDETGASASVGSELVVYSPLVGTAVAVAPTARCARLVYLDVDLGALAGTLRLETRGAGRIDLECRRGGLWSVLGSADVTSPAWSAVLVRFDAAGSRPGTADLRVTLPRGVQLAVIGGDSPTAVQASS</sequence>
<comment type="caution">
    <text evidence="5">The sequence shown here is derived from an EMBL/GenBank/DDBJ whole genome shotgun (WGS) entry which is preliminary data.</text>
</comment>
<keyword evidence="6" id="KW-1185">Reference proteome</keyword>
<evidence type="ECO:0000259" key="4">
    <source>
        <dbReference type="SMART" id="SM01217"/>
    </source>
</evidence>
<accession>A0A4R9BTE6</accession>
<keyword evidence="3 5" id="KW-0378">Hydrolase</keyword>
<dbReference type="AlphaFoldDB" id="A0A4R9BTE6"/>
<feature type="domain" description="Fibronectin type III-like" evidence="4">
    <location>
        <begin position="739"/>
        <end position="809"/>
    </location>
</feature>
<dbReference type="InterPro" id="IPR017853">
    <property type="entry name" value="GH"/>
</dbReference>
<proteinExistence type="inferred from homology"/>
<dbReference type="PRINTS" id="PR00133">
    <property type="entry name" value="GLHYDRLASE3"/>
</dbReference>
<dbReference type="PANTHER" id="PTHR42721:SF3">
    <property type="entry name" value="BETA-D-XYLOSIDASE 5-RELATED"/>
    <property type="match status" value="1"/>
</dbReference>
<dbReference type="Gene3D" id="3.40.50.1700">
    <property type="entry name" value="Glycoside hydrolase family 3 C-terminal domain"/>
    <property type="match status" value="1"/>
</dbReference>
<evidence type="ECO:0000313" key="6">
    <source>
        <dbReference type="Proteomes" id="UP000298468"/>
    </source>
</evidence>
<dbReference type="Pfam" id="PF01915">
    <property type="entry name" value="Glyco_hydro_3_C"/>
    <property type="match status" value="1"/>
</dbReference>
<dbReference type="RefSeq" id="WP_134640753.1">
    <property type="nucleotide sequence ID" value="NZ_SOHM01000022.1"/>
</dbReference>
<dbReference type="Gene3D" id="3.20.20.300">
    <property type="entry name" value="Glycoside hydrolase, family 3, N-terminal domain"/>
    <property type="match status" value="1"/>
</dbReference>
<dbReference type="OrthoDB" id="3187562at2"/>
<dbReference type="InterPro" id="IPR044993">
    <property type="entry name" value="BXL"/>
</dbReference>
<evidence type="ECO:0000256" key="2">
    <source>
        <dbReference type="ARBA" id="ARBA00022729"/>
    </source>
</evidence>
<dbReference type="InterPro" id="IPR036962">
    <property type="entry name" value="Glyco_hydro_3_N_sf"/>
</dbReference>
<organism evidence="5 6">
    <name type="scientific">Cryobacterium lactosi</name>
    <dbReference type="NCBI Taxonomy" id="1259202"/>
    <lineage>
        <taxon>Bacteria</taxon>
        <taxon>Bacillati</taxon>
        <taxon>Actinomycetota</taxon>
        <taxon>Actinomycetes</taxon>
        <taxon>Micrococcales</taxon>
        <taxon>Microbacteriaceae</taxon>
        <taxon>Cryobacterium</taxon>
    </lineage>
</organism>
<dbReference type="Proteomes" id="UP000298468">
    <property type="component" value="Unassembled WGS sequence"/>
</dbReference>
<dbReference type="Pfam" id="PF14310">
    <property type="entry name" value="Fn3-like"/>
    <property type="match status" value="1"/>
</dbReference>
<dbReference type="InterPro" id="IPR001764">
    <property type="entry name" value="Glyco_hydro_3_N"/>
</dbReference>
<dbReference type="Pfam" id="PF00933">
    <property type="entry name" value="Glyco_hydro_3"/>
    <property type="match status" value="1"/>
</dbReference>
<dbReference type="GO" id="GO:0045493">
    <property type="term" value="P:xylan catabolic process"/>
    <property type="evidence" value="ECO:0007669"/>
    <property type="project" value="InterPro"/>
</dbReference>
<evidence type="ECO:0000256" key="1">
    <source>
        <dbReference type="ARBA" id="ARBA00005336"/>
    </source>
</evidence>
<dbReference type="InterPro" id="IPR036881">
    <property type="entry name" value="Glyco_hydro_3_C_sf"/>
</dbReference>
<dbReference type="InterPro" id="IPR026891">
    <property type="entry name" value="Fn3-like"/>
</dbReference>
<dbReference type="Gene3D" id="2.60.120.380">
    <property type="match status" value="1"/>
</dbReference>
<dbReference type="EMBL" id="SOHM01000022">
    <property type="protein sequence ID" value="TFD90654.1"/>
    <property type="molecule type" value="Genomic_DNA"/>
</dbReference>
<dbReference type="SMART" id="SM01217">
    <property type="entry name" value="Fn3_like"/>
    <property type="match status" value="1"/>
</dbReference>
<evidence type="ECO:0000313" key="5">
    <source>
        <dbReference type="EMBL" id="TFD90654.1"/>
    </source>
</evidence>
<name>A0A4R9BTE6_9MICO</name>
<dbReference type="Gene3D" id="2.60.40.10">
    <property type="entry name" value="Immunoglobulins"/>
    <property type="match status" value="1"/>
</dbReference>